<accession>A0AC61R0R3</accession>
<name>A0AC61R0R3_9FIRM</name>
<reference evidence="1" key="1">
    <citation type="submission" date="2019-04" db="EMBL/GenBank/DDBJ databases">
        <title>Microbes associate with the intestines of laboratory mice.</title>
        <authorList>
            <person name="Navarre W."/>
            <person name="Wong E."/>
            <person name="Huang K."/>
            <person name="Tropini C."/>
            <person name="Ng K."/>
            <person name="Yu B."/>
        </authorList>
    </citation>
    <scope>NUCLEOTIDE SEQUENCE</scope>
    <source>
        <strain evidence="1">NM72_1-8</strain>
    </source>
</reference>
<sequence length="232" mass="27207">MNVTYIYHSSFLVETMSGYLLFDYFKGDLPELSPYKPLYVFVSHGHGDHFSASIFNLAKKYPYVYYFMSKDIWEKRVPEELLERTIFIGPDERIGDSSLMIETLQSTDDGVAFLIEIDGKAIYHAGDLNDWSWVNEPEDTNAWMRKNYRKEIAKLARKRLHAAFVVLDPRQEMEFAKGITWFLQHVEAAAVFPMHCWDDYSIISRYKNLPESAPYRNRICDITAPGQSFWIR</sequence>
<comment type="caution">
    <text evidence="1">The sequence shown here is derived from an EMBL/GenBank/DDBJ whole genome shotgun (WGS) entry which is preliminary data.</text>
</comment>
<evidence type="ECO:0000313" key="1">
    <source>
        <dbReference type="EMBL" id="TGX99477.1"/>
    </source>
</evidence>
<dbReference type="Proteomes" id="UP000307720">
    <property type="component" value="Unassembled WGS sequence"/>
</dbReference>
<dbReference type="EMBL" id="SRZB01000007">
    <property type="protein sequence ID" value="TGX99477.1"/>
    <property type="molecule type" value="Genomic_DNA"/>
</dbReference>
<organism evidence="1 2">
    <name type="scientific">Hominisplanchenecus murintestinalis</name>
    <dbReference type="NCBI Taxonomy" id="2941517"/>
    <lineage>
        <taxon>Bacteria</taxon>
        <taxon>Bacillati</taxon>
        <taxon>Bacillota</taxon>
        <taxon>Clostridia</taxon>
        <taxon>Lachnospirales</taxon>
        <taxon>Lachnospiraceae</taxon>
        <taxon>Hominisplanchenecus</taxon>
    </lineage>
</organism>
<gene>
    <name evidence="1" type="ORF">E5357_05265</name>
</gene>
<keyword evidence="2" id="KW-1185">Reference proteome</keyword>
<protein>
    <submittedName>
        <fullName evidence="1">MBL fold metallo-hydrolase</fullName>
    </submittedName>
</protein>
<proteinExistence type="predicted"/>
<evidence type="ECO:0000313" key="2">
    <source>
        <dbReference type="Proteomes" id="UP000307720"/>
    </source>
</evidence>